<evidence type="ECO:0000259" key="3">
    <source>
        <dbReference type="SMART" id="SM00829"/>
    </source>
</evidence>
<dbReference type="EMBL" id="SMGK01000003">
    <property type="protein sequence ID" value="TCK72618.1"/>
    <property type="molecule type" value="Genomic_DNA"/>
</dbReference>
<dbReference type="GO" id="GO:0016651">
    <property type="term" value="F:oxidoreductase activity, acting on NAD(P)H"/>
    <property type="evidence" value="ECO:0007669"/>
    <property type="project" value="TreeGrafter"/>
</dbReference>
<dbReference type="SUPFAM" id="SSF50129">
    <property type="entry name" value="GroES-like"/>
    <property type="match status" value="1"/>
</dbReference>
<protein>
    <submittedName>
        <fullName evidence="4">NADPH:quinone reductase-like Zn-dependent oxidoreductase</fullName>
    </submittedName>
</protein>
<dbReference type="InterPro" id="IPR036291">
    <property type="entry name" value="NAD(P)-bd_dom_sf"/>
</dbReference>
<dbReference type="AlphaFoldDB" id="A0A4R1L3J8"/>
<name>A0A4R1L3J8_9BACT</name>
<keyword evidence="1" id="KW-0521">NADP</keyword>
<comment type="caution">
    <text evidence="4">The sequence shown here is derived from an EMBL/GenBank/DDBJ whole genome shotgun (WGS) entry which is preliminary data.</text>
</comment>
<dbReference type="PANTHER" id="PTHR48106:SF5">
    <property type="entry name" value="ZINC-CONTAINING ALCOHOL DEHYDROGENASE"/>
    <property type="match status" value="1"/>
</dbReference>
<dbReference type="Pfam" id="PF08240">
    <property type="entry name" value="ADH_N"/>
    <property type="match status" value="1"/>
</dbReference>
<sequence length="329" mass="35075">MPKAVIIPQIGGPEVLRIEDIPSKQPGPGEARIRVEAVGLNRAEALYMRGAYFEQPKLPSRVGYEAAGVVDAVGEGVDPTWIGKRAASVPGFSMNTNGVIGEEAIVPADTLGEYPAKLTAVEGAAVWMQYMTAYGALIHYGKLTGGDFVIIPAASSSVGLAAIQIARAEGAISIATTRSSKKKQELLDLGAQHVIATEEEDLVAKVKEITGGKGARLIFDPVAGPFLEKLAQAAAPGGTIFEYGLLSMQPTPFPLIAAMSKGLKIQGYTLMEIRHDPTLLSKAKKYIFDRLEDGRFHPKIAKTFPLSQVVEAYQYLESNAQVGKVVITV</sequence>
<dbReference type="InterPro" id="IPR013154">
    <property type="entry name" value="ADH-like_N"/>
</dbReference>
<evidence type="ECO:0000256" key="2">
    <source>
        <dbReference type="ARBA" id="ARBA00023002"/>
    </source>
</evidence>
<feature type="domain" description="Enoyl reductase (ER)" evidence="3">
    <location>
        <begin position="11"/>
        <end position="327"/>
    </location>
</feature>
<proteinExistence type="predicted"/>
<dbReference type="Pfam" id="PF00107">
    <property type="entry name" value="ADH_zinc_N"/>
    <property type="match status" value="1"/>
</dbReference>
<evidence type="ECO:0000313" key="5">
    <source>
        <dbReference type="Proteomes" id="UP000295210"/>
    </source>
</evidence>
<accession>A0A4R1L3J8</accession>
<dbReference type="InterPro" id="IPR020843">
    <property type="entry name" value="ER"/>
</dbReference>
<reference evidence="4 5" key="1">
    <citation type="submission" date="2019-03" db="EMBL/GenBank/DDBJ databases">
        <title>Genomic Encyclopedia of Type Strains, Phase IV (KMG-IV): sequencing the most valuable type-strain genomes for metagenomic binning, comparative biology and taxonomic classification.</title>
        <authorList>
            <person name="Goeker M."/>
        </authorList>
    </citation>
    <scope>NUCLEOTIDE SEQUENCE [LARGE SCALE GENOMIC DNA]</scope>
    <source>
        <strain evidence="4 5">DSM 103428</strain>
    </source>
</reference>
<dbReference type="InterPro" id="IPR013149">
    <property type="entry name" value="ADH-like_C"/>
</dbReference>
<dbReference type="Proteomes" id="UP000295210">
    <property type="component" value="Unassembled WGS sequence"/>
</dbReference>
<dbReference type="Gene3D" id="3.40.50.720">
    <property type="entry name" value="NAD(P)-binding Rossmann-like Domain"/>
    <property type="match status" value="1"/>
</dbReference>
<keyword evidence="2" id="KW-0560">Oxidoreductase</keyword>
<evidence type="ECO:0000256" key="1">
    <source>
        <dbReference type="ARBA" id="ARBA00022857"/>
    </source>
</evidence>
<dbReference type="PANTHER" id="PTHR48106">
    <property type="entry name" value="QUINONE OXIDOREDUCTASE PIG3-RELATED"/>
    <property type="match status" value="1"/>
</dbReference>
<dbReference type="CDD" id="cd08268">
    <property type="entry name" value="MDR2"/>
    <property type="match status" value="1"/>
</dbReference>
<dbReference type="InterPro" id="IPR011032">
    <property type="entry name" value="GroES-like_sf"/>
</dbReference>
<dbReference type="RefSeq" id="WP_131996185.1">
    <property type="nucleotide sequence ID" value="NZ_SMGK01000003.1"/>
</dbReference>
<organism evidence="4 5">
    <name type="scientific">Acidipila rosea</name>
    <dbReference type="NCBI Taxonomy" id="768535"/>
    <lineage>
        <taxon>Bacteria</taxon>
        <taxon>Pseudomonadati</taxon>
        <taxon>Acidobacteriota</taxon>
        <taxon>Terriglobia</taxon>
        <taxon>Terriglobales</taxon>
        <taxon>Acidobacteriaceae</taxon>
        <taxon>Acidipila</taxon>
    </lineage>
</organism>
<gene>
    <name evidence="4" type="ORF">C7378_2203</name>
</gene>
<dbReference type="Gene3D" id="3.90.180.10">
    <property type="entry name" value="Medium-chain alcohol dehydrogenases, catalytic domain"/>
    <property type="match status" value="1"/>
</dbReference>
<dbReference type="OrthoDB" id="9787435at2"/>
<dbReference type="SUPFAM" id="SSF51735">
    <property type="entry name" value="NAD(P)-binding Rossmann-fold domains"/>
    <property type="match status" value="1"/>
</dbReference>
<keyword evidence="5" id="KW-1185">Reference proteome</keyword>
<evidence type="ECO:0000313" key="4">
    <source>
        <dbReference type="EMBL" id="TCK72618.1"/>
    </source>
</evidence>
<dbReference type="SMART" id="SM00829">
    <property type="entry name" value="PKS_ER"/>
    <property type="match status" value="1"/>
</dbReference>
<dbReference type="GO" id="GO:0070402">
    <property type="term" value="F:NADPH binding"/>
    <property type="evidence" value="ECO:0007669"/>
    <property type="project" value="TreeGrafter"/>
</dbReference>